<dbReference type="SMART" id="SM00481">
    <property type="entry name" value="POLIIIAc"/>
    <property type="match status" value="1"/>
</dbReference>
<organism evidence="2">
    <name type="scientific">Aerophobetes bacterium</name>
    <dbReference type="NCBI Taxonomy" id="2030807"/>
    <lineage>
        <taxon>Bacteria</taxon>
        <taxon>Candidatus Aerophobota</taxon>
    </lineage>
</organism>
<dbReference type="NCBIfam" id="NF004981">
    <property type="entry name" value="PRK06361.1"/>
    <property type="match status" value="1"/>
</dbReference>
<dbReference type="AlphaFoldDB" id="A0A7V5I112"/>
<dbReference type="PANTHER" id="PTHR36928">
    <property type="entry name" value="PHOSPHATASE YCDX-RELATED"/>
    <property type="match status" value="1"/>
</dbReference>
<evidence type="ECO:0000313" key="2">
    <source>
        <dbReference type="EMBL" id="HHF98482.1"/>
    </source>
</evidence>
<protein>
    <submittedName>
        <fullName evidence="2">Histidinol phosphate phosphatase domain-containing protein</fullName>
    </submittedName>
</protein>
<dbReference type="InterPro" id="IPR004013">
    <property type="entry name" value="PHP_dom"/>
</dbReference>
<dbReference type="EMBL" id="DRTT01000093">
    <property type="protein sequence ID" value="HHF98482.1"/>
    <property type="molecule type" value="Genomic_DNA"/>
</dbReference>
<comment type="caution">
    <text evidence="2">The sequence shown here is derived from an EMBL/GenBank/DDBJ whole genome shotgun (WGS) entry which is preliminary data.</text>
</comment>
<sequence length="217" mass="23761">MIDLHTHTFLSDGLLCPAELVQRAKKNGYKVLGITDHIDSTKLDWVIPSLVKFCEEINKAERSIKVIPGAELTHLPVSLIKSYVRKVREKGAKLVIVHGETLLEPVPPGTNRAALEADVDILAHPGLIKEEEVKIAAEKGIYLEISARKGHCLANGRVASLARKYGAKLIIGSDAHAPEDLLTLSEAEKILLGAGLSEEEVKKTFQDSEKLVKRLLL</sequence>
<dbReference type="Gene3D" id="3.20.20.140">
    <property type="entry name" value="Metal-dependent hydrolases"/>
    <property type="match status" value="1"/>
</dbReference>
<dbReference type="InterPro" id="IPR016195">
    <property type="entry name" value="Pol/histidinol_Pase-like"/>
</dbReference>
<feature type="domain" description="Polymerase/histidinol phosphatase N-terminal" evidence="1">
    <location>
        <begin position="2"/>
        <end position="76"/>
    </location>
</feature>
<dbReference type="CDD" id="cd07432">
    <property type="entry name" value="PHP_HisPPase"/>
    <property type="match status" value="1"/>
</dbReference>
<name>A0A7V5I112_UNCAE</name>
<proteinExistence type="predicted"/>
<gene>
    <name evidence="2" type="ORF">ENL39_03225</name>
</gene>
<dbReference type="GO" id="GO:0008270">
    <property type="term" value="F:zinc ion binding"/>
    <property type="evidence" value="ECO:0007669"/>
    <property type="project" value="TreeGrafter"/>
</dbReference>
<dbReference type="GO" id="GO:0005829">
    <property type="term" value="C:cytosol"/>
    <property type="evidence" value="ECO:0007669"/>
    <property type="project" value="TreeGrafter"/>
</dbReference>
<dbReference type="Proteomes" id="UP000886070">
    <property type="component" value="Unassembled WGS sequence"/>
</dbReference>
<evidence type="ECO:0000259" key="1">
    <source>
        <dbReference type="SMART" id="SM00481"/>
    </source>
</evidence>
<dbReference type="Pfam" id="PF02811">
    <property type="entry name" value="PHP"/>
    <property type="match status" value="1"/>
</dbReference>
<dbReference type="SUPFAM" id="SSF89550">
    <property type="entry name" value="PHP domain-like"/>
    <property type="match status" value="1"/>
</dbReference>
<reference evidence="2" key="1">
    <citation type="journal article" date="2020" name="mSystems">
        <title>Genome- and Community-Level Interaction Insights into Carbon Utilization and Element Cycling Functions of Hydrothermarchaeota in Hydrothermal Sediment.</title>
        <authorList>
            <person name="Zhou Z."/>
            <person name="Liu Y."/>
            <person name="Xu W."/>
            <person name="Pan J."/>
            <person name="Luo Z.H."/>
            <person name="Li M."/>
        </authorList>
    </citation>
    <scope>NUCLEOTIDE SEQUENCE [LARGE SCALE GENOMIC DNA]</scope>
    <source>
        <strain evidence="2">HyVt-92</strain>
    </source>
</reference>
<accession>A0A7V5I112</accession>
<dbReference type="PANTHER" id="PTHR36928:SF1">
    <property type="entry name" value="PHOSPHATASE YCDX-RELATED"/>
    <property type="match status" value="1"/>
</dbReference>
<dbReference type="InterPro" id="IPR003141">
    <property type="entry name" value="Pol/His_phosphatase_N"/>
</dbReference>
<dbReference type="InterPro" id="IPR050243">
    <property type="entry name" value="PHP_phosphatase"/>
</dbReference>
<dbReference type="GO" id="GO:0042578">
    <property type="term" value="F:phosphoric ester hydrolase activity"/>
    <property type="evidence" value="ECO:0007669"/>
    <property type="project" value="TreeGrafter"/>
</dbReference>